<dbReference type="Pfam" id="PF16903">
    <property type="entry name" value="Capsid_N"/>
    <property type="match status" value="1"/>
</dbReference>
<evidence type="ECO:0000313" key="2">
    <source>
        <dbReference type="EMBL" id="GAF88410.1"/>
    </source>
</evidence>
<feature type="non-terminal residue" evidence="2">
    <location>
        <position position="130"/>
    </location>
</feature>
<reference evidence="2" key="1">
    <citation type="journal article" date="2014" name="Front. Microbiol.">
        <title>High frequency of phylogenetically diverse reductive dehalogenase-homologous genes in deep subseafloor sedimentary metagenomes.</title>
        <authorList>
            <person name="Kawai M."/>
            <person name="Futagami T."/>
            <person name="Toyoda A."/>
            <person name="Takaki Y."/>
            <person name="Nishi S."/>
            <person name="Hori S."/>
            <person name="Arai W."/>
            <person name="Tsubouchi T."/>
            <person name="Morono Y."/>
            <person name="Uchiyama I."/>
            <person name="Ito T."/>
            <person name="Fujiyama A."/>
            <person name="Inagaki F."/>
            <person name="Takami H."/>
        </authorList>
    </citation>
    <scope>NUCLEOTIDE SEQUENCE</scope>
    <source>
        <strain evidence="2">Expedition CK06-06</strain>
    </source>
</reference>
<proteinExistence type="predicted"/>
<organism evidence="2">
    <name type="scientific">marine sediment metagenome</name>
    <dbReference type="NCBI Taxonomy" id="412755"/>
    <lineage>
        <taxon>unclassified sequences</taxon>
        <taxon>metagenomes</taxon>
        <taxon>ecological metagenomes</taxon>
    </lineage>
</organism>
<dbReference type="InterPro" id="IPR016112">
    <property type="entry name" value="VP_dsDNA_II"/>
</dbReference>
<evidence type="ECO:0000259" key="1">
    <source>
        <dbReference type="Pfam" id="PF16903"/>
    </source>
</evidence>
<name>X0UIT0_9ZZZZ</name>
<accession>X0UIT0</accession>
<dbReference type="SUPFAM" id="SSF49749">
    <property type="entry name" value="Group II dsDNA viruses VP"/>
    <property type="match status" value="1"/>
</dbReference>
<gene>
    <name evidence="2" type="ORF">S01H1_20603</name>
</gene>
<dbReference type="Gene3D" id="2.70.9.10">
    <property type="entry name" value="Adenovirus Type 2 Hexon, domain 4"/>
    <property type="match status" value="1"/>
</dbReference>
<dbReference type="InterPro" id="IPR031654">
    <property type="entry name" value="Capsid_N"/>
</dbReference>
<dbReference type="EMBL" id="BARS01011300">
    <property type="protein sequence ID" value="GAF88410.1"/>
    <property type="molecule type" value="Genomic_DNA"/>
</dbReference>
<protein>
    <recommendedName>
        <fullName evidence="1">Major capsid protein N-terminal domain-containing protein</fullName>
    </recommendedName>
</protein>
<sequence>MPGGLLNIAAYGAENVILTGNPTKTFFNATYKKYTNFGLQRFRIDYEGQRTLNFNSETEMNFKIPRYAELLWDTYLVVNLPDIWSPLFWTTDVSGCMTPYEFQWIDKLGAMMINEITVYSGANILSRYSG</sequence>
<comment type="caution">
    <text evidence="2">The sequence shown here is derived from an EMBL/GenBank/DDBJ whole genome shotgun (WGS) entry which is preliminary data.</text>
</comment>
<dbReference type="AlphaFoldDB" id="X0UIT0"/>
<feature type="domain" description="Major capsid protein N-terminal" evidence="1">
    <location>
        <begin position="25"/>
        <end position="127"/>
    </location>
</feature>